<reference evidence="3" key="1">
    <citation type="submission" date="2016-03" db="EMBL/GenBank/DDBJ databases">
        <authorList>
            <person name="Guldener U."/>
        </authorList>
    </citation>
    <scope>NUCLEOTIDE SEQUENCE [LARGE SCALE GENOMIC DNA]</scope>
</reference>
<evidence type="ECO:0000313" key="3">
    <source>
        <dbReference type="Proteomes" id="UP000177625"/>
    </source>
</evidence>
<protein>
    <submittedName>
        <fullName evidence="2">Uncharacterized protein</fullName>
    </submittedName>
</protein>
<keyword evidence="3" id="KW-1185">Reference proteome</keyword>
<accession>A0A1E1MJ58</accession>
<feature type="compositionally biased region" description="Polar residues" evidence="1">
    <location>
        <begin position="154"/>
        <end position="167"/>
    </location>
</feature>
<name>A0A1E1MJ58_RHYSE</name>
<feature type="region of interest" description="Disordered" evidence="1">
    <location>
        <begin position="138"/>
        <end position="192"/>
    </location>
</feature>
<evidence type="ECO:0000313" key="2">
    <source>
        <dbReference type="EMBL" id="CZT49126.1"/>
    </source>
</evidence>
<organism evidence="2 3">
    <name type="scientific">Rhynchosporium secalis</name>
    <name type="common">Barley scald fungus</name>
    <dbReference type="NCBI Taxonomy" id="38038"/>
    <lineage>
        <taxon>Eukaryota</taxon>
        <taxon>Fungi</taxon>
        <taxon>Dikarya</taxon>
        <taxon>Ascomycota</taxon>
        <taxon>Pezizomycotina</taxon>
        <taxon>Leotiomycetes</taxon>
        <taxon>Helotiales</taxon>
        <taxon>Ploettnerulaceae</taxon>
        <taxon>Rhynchosporium</taxon>
    </lineage>
</organism>
<dbReference type="EMBL" id="FJVC01000368">
    <property type="protein sequence ID" value="CZT49126.1"/>
    <property type="molecule type" value="Genomic_DNA"/>
</dbReference>
<sequence>MLELGQKSTNSIMIEISLIQRATFRYLIDVVSIGYQKSPSGLIPSTPSELLTYLRYPIRPFQKGKGSVLRAGFSVITSILRLRRQLEDLARSDPKPKEGITVITTALIQLADPRLYEVESFLVQYTSSGIRRRLGSRVTNSLKPGSSRALPLKSQRNQDLSIKNPYQTRKVEELSMPSTEAHLANESLSDRG</sequence>
<dbReference type="AlphaFoldDB" id="A0A1E1MJ58"/>
<evidence type="ECO:0000256" key="1">
    <source>
        <dbReference type="SAM" id="MobiDB-lite"/>
    </source>
</evidence>
<dbReference type="Proteomes" id="UP000177625">
    <property type="component" value="Unassembled WGS sequence"/>
</dbReference>
<gene>
    <name evidence="2" type="ORF">RSE6_09922</name>
</gene>
<proteinExistence type="predicted"/>